<reference evidence="4 5" key="1">
    <citation type="submission" date="2016-10" db="EMBL/GenBank/DDBJ databases">
        <authorList>
            <person name="de Groot N.N."/>
        </authorList>
    </citation>
    <scope>NUCLEOTIDE SEQUENCE [LARGE SCALE GENOMIC DNA]</scope>
    <source>
        <strain evidence="4 5">DSM 24956</strain>
    </source>
</reference>
<dbReference type="PROSITE" id="PS50977">
    <property type="entry name" value="HTH_TETR_2"/>
    <property type="match status" value="1"/>
</dbReference>
<dbReference type="SUPFAM" id="SSF46689">
    <property type="entry name" value="Homeodomain-like"/>
    <property type="match status" value="1"/>
</dbReference>
<feature type="domain" description="HTH tetR-type" evidence="3">
    <location>
        <begin position="3"/>
        <end position="63"/>
    </location>
</feature>
<evidence type="ECO:0000313" key="4">
    <source>
        <dbReference type="EMBL" id="SDX24015.1"/>
    </source>
</evidence>
<keyword evidence="5" id="KW-1185">Reference proteome</keyword>
<dbReference type="RefSeq" id="WP_090122743.1">
    <property type="nucleotide sequence ID" value="NZ_FNNJ01000004.1"/>
</dbReference>
<feature type="DNA-binding region" description="H-T-H motif" evidence="2">
    <location>
        <begin position="26"/>
        <end position="45"/>
    </location>
</feature>
<name>A0A1H3A313_9FLAO</name>
<dbReference type="GO" id="GO:0003677">
    <property type="term" value="F:DNA binding"/>
    <property type="evidence" value="ECO:0007669"/>
    <property type="project" value="UniProtKB-UniRule"/>
</dbReference>
<sequence>MTTDKKKLILETASQLFLSYGIQHLTMDDIANDCGISKKTIYKHFQNKSDLILQIIEIKITTFSENLSELNSVSENAVNELYCFFNIINDLVRSFSPTVLKDLRKFHLTFYLKYEQLKTDIILPFLIANIKKGIQENLYKSDLNIEETTHSILNILNVWFKEDFIADKASFKSLEFLQNILLHRLITLKGLKKLSKVTQN</sequence>
<dbReference type="PANTHER" id="PTHR43479:SF11">
    <property type="entry name" value="ACREF_ENVCD OPERON REPRESSOR-RELATED"/>
    <property type="match status" value="1"/>
</dbReference>
<evidence type="ECO:0000313" key="5">
    <source>
        <dbReference type="Proteomes" id="UP000199595"/>
    </source>
</evidence>
<keyword evidence="1 2" id="KW-0238">DNA-binding</keyword>
<evidence type="ECO:0000256" key="2">
    <source>
        <dbReference type="PROSITE-ProRule" id="PRU00335"/>
    </source>
</evidence>
<dbReference type="PRINTS" id="PR00455">
    <property type="entry name" value="HTHTETR"/>
</dbReference>
<dbReference type="Proteomes" id="UP000199595">
    <property type="component" value="Unassembled WGS sequence"/>
</dbReference>
<evidence type="ECO:0000256" key="1">
    <source>
        <dbReference type="ARBA" id="ARBA00023125"/>
    </source>
</evidence>
<dbReference type="OrthoDB" id="6430772at2"/>
<dbReference type="Gene3D" id="1.10.357.10">
    <property type="entry name" value="Tetracycline Repressor, domain 2"/>
    <property type="match status" value="1"/>
</dbReference>
<dbReference type="STRING" id="762486.SAMN05444411_1049"/>
<protein>
    <submittedName>
        <fullName evidence="4">Transcriptional regulator, TetR family</fullName>
    </submittedName>
</protein>
<accession>A0A1H3A313</accession>
<dbReference type="PANTHER" id="PTHR43479">
    <property type="entry name" value="ACREF/ENVCD OPERON REPRESSOR-RELATED"/>
    <property type="match status" value="1"/>
</dbReference>
<dbReference type="EMBL" id="FNNJ01000004">
    <property type="protein sequence ID" value="SDX24015.1"/>
    <property type="molecule type" value="Genomic_DNA"/>
</dbReference>
<evidence type="ECO:0000259" key="3">
    <source>
        <dbReference type="PROSITE" id="PS50977"/>
    </source>
</evidence>
<gene>
    <name evidence="4" type="ORF">SAMN05444411_1049</name>
</gene>
<dbReference type="InterPro" id="IPR001647">
    <property type="entry name" value="HTH_TetR"/>
</dbReference>
<proteinExistence type="predicted"/>
<dbReference type="AlphaFoldDB" id="A0A1H3A313"/>
<dbReference type="InterPro" id="IPR050624">
    <property type="entry name" value="HTH-type_Tx_Regulator"/>
</dbReference>
<dbReference type="InterPro" id="IPR009057">
    <property type="entry name" value="Homeodomain-like_sf"/>
</dbReference>
<organism evidence="4 5">
    <name type="scientific">Lutibacter oricola</name>
    <dbReference type="NCBI Taxonomy" id="762486"/>
    <lineage>
        <taxon>Bacteria</taxon>
        <taxon>Pseudomonadati</taxon>
        <taxon>Bacteroidota</taxon>
        <taxon>Flavobacteriia</taxon>
        <taxon>Flavobacteriales</taxon>
        <taxon>Flavobacteriaceae</taxon>
        <taxon>Lutibacter</taxon>
    </lineage>
</organism>
<dbReference type="Pfam" id="PF00440">
    <property type="entry name" value="TetR_N"/>
    <property type="match status" value="1"/>
</dbReference>